<comment type="similarity">
    <text evidence="2">Belongs to the complex I subunit 4L family.</text>
</comment>
<evidence type="ECO:0000256" key="10">
    <source>
        <dbReference type="ARBA" id="ARBA00049551"/>
    </source>
</evidence>
<feature type="transmembrane region" description="Helical" evidence="11">
    <location>
        <begin position="6"/>
        <end position="23"/>
    </location>
</feature>
<keyword evidence="12" id="KW-0496">Mitochondrion</keyword>
<evidence type="ECO:0000256" key="11">
    <source>
        <dbReference type="SAM" id="Phobius"/>
    </source>
</evidence>
<keyword evidence="6 11" id="KW-1133">Transmembrane helix</keyword>
<evidence type="ECO:0000256" key="1">
    <source>
        <dbReference type="ARBA" id="ARBA00004141"/>
    </source>
</evidence>
<dbReference type="GO" id="GO:0008137">
    <property type="term" value="F:NADH dehydrogenase (ubiquinone) activity"/>
    <property type="evidence" value="ECO:0007669"/>
    <property type="project" value="UniProtKB-EC"/>
</dbReference>
<evidence type="ECO:0000313" key="12">
    <source>
        <dbReference type="EMBL" id="AIM19545.1"/>
    </source>
</evidence>
<dbReference type="AlphaFoldDB" id="A0A088DPA8"/>
<feature type="transmembrane region" description="Helical" evidence="11">
    <location>
        <begin position="30"/>
        <end position="50"/>
    </location>
</feature>
<sequence length="97" mass="11191">MQVSLLFYYILSFLSGMFSLCLSRKHIMMSLLSLELMILSLFCCYCFMLSMMMTDYYMLMIFLTFGVCEGVVGLSCLVMMIRSHGNDNLMSMTLMTC</sequence>
<keyword evidence="7" id="KW-0520">NAD</keyword>
<keyword evidence="8 11" id="KW-0472">Membrane</keyword>
<geneLocation type="mitochondrion" evidence="12"/>
<proteinExistence type="inferred from homology"/>
<organism evidence="12">
    <name type="scientific">Diceroprocta semicincta</name>
    <dbReference type="NCBI Taxonomy" id="946270"/>
    <lineage>
        <taxon>Eukaryota</taxon>
        <taxon>Metazoa</taxon>
        <taxon>Ecdysozoa</taxon>
        <taxon>Arthropoda</taxon>
        <taxon>Hexapoda</taxon>
        <taxon>Insecta</taxon>
        <taxon>Pterygota</taxon>
        <taxon>Neoptera</taxon>
        <taxon>Paraneoptera</taxon>
        <taxon>Hemiptera</taxon>
        <taxon>Auchenorrhyncha</taxon>
        <taxon>Cicadoidea</taxon>
        <taxon>Cicadidae</taxon>
        <taxon>Cicadinae</taxon>
        <taxon>Fidicinini</taxon>
        <taxon>Diceroprocta</taxon>
    </lineage>
</organism>
<reference evidence="12" key="1">
    <citation type="submission" date="2014-05" db="EMBL/GenBank/DDBJ databases">
        <title>Non-adaptive lineage splitting in a bacterial symbiont results in two genomes with the functionality of one.</title>
        <authorList>
            <person name="Van Leuven J.T."/>
            <person name="Meister R."/>
            <person name="Simon C."/>
            <person name="McCutcheon J.P."/>
        </authorList>
    </citation>
    <scope>NUCLEOTIDE SEQUENCE</scope>
    <source>
        <strain evidence="12">Dsem</strain>
    </source>
</reference>
<keyword evidence="5" id="KW-1278">Translocase</keyword>
<name>A0A088DPA8_9HEMI</name>
<keyword evidence="4 11" id="KW-0812">Transmembrane</keyword>
<evidence type="ECO:0000256" key="2">
    <source>
        <dbReference type="ARBA" id="ARBA00010519"/>
    </source>
</evidence>
<dbReference type="InterPro" id="IPR039428">
    <property type="entry name" value="NUOK/Mnh_C1-like"/>
</dbReference>
<dbReference type="GO" id="GO:0016020">
    <property type="term" value="C:membrane"/>
    <property type="evidence" value="ECO:0007669"/>
    <property type="project" value="UniProtKB-SubCell"/>
</dbReference>
<accession>A0A088DPA8</accession>
<evidence type="ECO:0000256" key="9">
    <source>
        <dbReference type="ARBA" id="ARBA00031586"/>
    </source>
</evidence>
<evidence type="ECO:0000256" key="3">
    <source>
        <dbReference type="ARBA" id="ARBA00016612"/>
    </source>
</evidence>
<evidence type="ECO:0000256" key="6">
    <source>
        <dbReference type="ARBA" id="ARBA00022989"/>
    </source>
</evidence>
<comment type="catalytic activity">
    <reaction evidence="10">
        <text>a ubiquinone + NADH + 5 H(+)(in) = a ubiquinol + NAD(+) + 4 H(+)(out)</text>
        <dbReference type="Rhea" id="RHEA:29091"/>
        <dbReference type="Rhea" id="RHEA-COMP:9565"/>
        <dbReference type="Rhea" id="RHEA-COMP:9566"/>
        <dbReference type="ChEBI" id="CHEBI:15378"/>
        <dbReference type="ChEBI" id="CHEBI:16389"/>
        <dbReference type="ChEBI" id="CHEBI:17976"/>
        <dbReference type="ChEBI" id="CHEBI:57540"/>
        <dbReference type="ChEBI" id="CHEBI:57945"/>
        <dbReference type="EC" id="7.1.1.2"/>
    </reaction>
</comment>
<gene>
    <name evidence="12" type="primary">ND4L</name>
    <name evidence="12" type="ORF">DICSEMmt_027</name>
</gene>
<dbReference type="Gene3D" id="1.10.287.3510">
    <property type="match status" value="1"/>
</dbReference>
<evidence type="ECO:0000256" key="8">
    <source>
        <dbReference type="ARBA" id="ARBA00023136"/>
    </source>
</evidence>
<evidence type="ECO:0000256" key="7">
    <source>
        <dbReference type="ARBA" id="ARBA00023027"/>
    </source>
</evidence>
<evidence type="ECO:0000256" key="5">
    <source>
        <dbReference type="ARBA" id="ARBA00022967"/>
    </source>
</evidence>
<feature type="transmembrane region" description="Helical" evidence="11">
    <location>
        <begin position="56"/>
        <end position="81"/>
    </location>
</feature>
<protein>
    <recommendedName>
        <fullName evidence="3">NADH-ubiquinone oxidoreductase chain 4L</fullName>
    </recommendedName>
    <alternativeName>
        <fullName evidence="9">NADH dehydrogenase subunit 4L</fullName>
    </alternativeName>
</protein>
<dbReference type="EMBL" id="KM000131">
    <property type="protein sequence ID" value="AIM19545.1"/>
    <property type="molecule type" value="Genomic_DNA"/>
</dbReference>
<dbReference type="Pfam" id="PF00420">
    <property type="entry name" value="Oxidored_q2"/>
    <property type="match status" value="1"/>
</dbReference>
<comment type="subcellular location">
    <subcellularLocation>
        <location evidence="1">Membrane</location>
        <topology evidence="1">Multi-pass membrane protein</topology>
    </subcellularLocation>
</comment>
<evidence type="ECO:0000256" key="4">
    <source>
        <dbReference type="ARBA" id="ARBA00022692"/>
    </source>
</evidence>